<dbReference type="AlphaFoldDB" id="A0A3A6PAZ7"/>
<dbReference type="SUPFAM" id="SSF81901">
    <property type="entry name" value="HCP-like"/>
    <property type="match status" value="1"/>
</dbReference>
<keyword evidence="2" id="KW-0808">Transferase</keyword>
<dbReference type="Pfam" id="PF00535">
    <property type="entry name" value="Glycos_transf_2"/>
    <property type="match status" value="1"/>
</dbReference>
<dbReference type="InterPro" id="IPR011990">
    <property type="entry name" value="TPR-like_helical_dom_sf"/>
</dbReference>
<dbReference type="SUPFAM" id="SSF53448">
    <property type="entry name" value="Nucleotide-diphospho-sugar transferases"/>
    <property type="match status" value="1"/>
</dbReference>
<dbReference type="PANTHER" id="PTHR43630">
    <property type="entry name" value="POLY-BETA-1,6-N-ACETYL-D-GLUCOSAMINE SYNTHASE"/>
    <property type="match status" value="1"/>
</dbReference>
<evidence type="ECO:0000313" key="3">
    <source>
        <dbReference type="Proteomes" id="UP000267798"/>
    </source>
</evidence>
<reference evidence="2 3" key="1">
    <citation type="submission" date="2018-09" db="EMBL/GenBank/DDBJ databases">
        <title>Paenibacillus aracenensis nov. sp. isolated from a cave in southern Spain.</title>
        <authorList>
            <person name="Jurado V."/>
            <person name="Gutierrez-Patricio S."/>
            <person name="Gonzalez-Pimentel J.L."/>
            <person name="Miller A.Z."/>
            <person name="Laiz L."/>
            <person name="Saiz-Jimenez C."/>
        </authorList>
    </citation>
    <scope>NUCLEOTIDE SEQUENCE [LARGE SCALE GENOMIC DNA]</scope>
    <source>
        <strain evidence="2 3">JCM 19203</strain>
    </source>
</reference>
<dbReference type="PANTHER" id="PTHR43630:SF2">
    <property type="entry name" value="GLYCOSYLTRANSFERASE"/>
    <property type="match status" value="1"/>
</dbReference>
<gene>
    <name evidence="2" type="ORF">D3P09_25955</name>
</gene>
<feature type="domain" description="Glycosyltransferase 2-like" evidence="1">
    <location>
        <begin position="6"/>
        <end position="102"/>
    </location>
</feature>
<protein>
    <submittedName>
        <fullName evidence="2">Glycosyltransferase family 2 protein</fullName>
    </submittedName>
</protein>
<comment type="caution">
    <text evidence="2">The sequence shown here is derived from an EMBL/GenBank/DDBJ whole genome shotgun (WGS) entry which is preliminary data.</text>
</comment>
<dbReference type="GO" id="GO:0016740">
    <property type="term" value="F:transferase activity"/>
    <property type="evidence" value="ECO:0007669"/>
    <property type="project" value="UniProtKB-KW"/>
</dbReference>
<dbReference type="Gene3D" id="3.90.550.10">
    <property type="entry name" value="Spore Coat Polysaccharide Biosynthesis Protein SpsA, Chain A"/>
    <property type="match status" value="1"/>
</dbReference>
<dbReference type="RefSeq" id="WP_120114343.1">
    <property type="nucleotide sequence ID" value="NZ_QXQB01000008.1"/>
</dbReference>
<dbReference type="InterPro" id="IPR019734">
    <property type="entry name" value="TPR_rpt"/>
</dbReference>
<keyword evidence="3" id="KW-1185">Reference proteome</keyword>
<dbReference type="Proteomes" id="UP000267798">
    <property type="component" value="Unassembled WGS sequence"/>
</dbReference>
<name>A0A3A6PAZ7_9BACL</name>
<evidence type="ECO:0000313" key="2">
    <source>
        <dbReference type="EMBL" id="RJX36950.1"/>
    </source>
</evidence>
<dbReference type="InterPro" id="IPR001173">
    <property type="entry name" value="Glyco_trans_2-like"/>
</dbReference>
<dbReference type="Pfam" id="PF13181">
    <property type="entry name" value="TPR_8"/>
    <property type="match status" value="1"/>
</dbReference>
<proteinExistence type="predicted"/>
<sequence>MSKLISLCMIVKNEDDVLDRCLNSVKDIMDEIIIVDTGSTDSTKDIAYRYTDKVFDYEWVDDFAAARNQSIQHATGKWIFVMDADEYMEAHDAKLLRDFLSKETPSEDRVYSVSILSFLGQERSYSVNEGLVIRAFPNHCHLQYARPIHEQIVSTKKLELKSINMPCRVFHSGYTQETISNKNKHERNLSIFNKMKNQSRLSAYDNLMLGNQQVMMGNYEEGLEYLQLALSKKRELGTAYKQVLFTMMNVYMNTNNLIEAWNFMDEHLVDYEKNYPDILALRGIIYYHLGFTQDAKKTLLTCVENAELLAAQNKPISISSPDLGVRLPLKYLALICEQEKELSSSVYFLTKYLRVFNDGDALTRMVRILALKDNAKQISGFLDHLLSHMKDELRAPLLCKISISLGLRDLADHYYQQLSATEVLSLADRLRYALLMNQEEDFKQIWFTGLPSEQEDPASLNHLALAALVWNKPEWIQWSNNTKEETSYMQAIEGLLLGNSSGMIKNEGYLFTLLGGLYTTNYLDMFDKILDQVESPAVINSLANMLYTIHHDDAALQCYSYLDANNALEYSSCCNLASHHTNLKNTGQALRYLELAIKQDPSQKQLFIQFCLLSNDPAEKRIKKEQLIRLDSNYKNLPPFIAL</sequence>
<dbReference type="InterPro" id="IPR029044">
    <property type="entry name" value="Nucleotide-diphossugar_trans"/>
</dbReference>
<dbReference type="OrthoDB" id="9815923at2"/>
<accession>A0A3A6PAZ7</accession>
<dbReference type="SMART" id="SM00028">
    <property type="entry name" value="TPR"/>
    <property type="match status" value="3"/>
</dbReference>
<dbReference type="EMBL" id="QXQB01000008">
    <property type="protein sequence ID" value="RJX36950.1"/>
    <property type="molecule type" value="Genomic_DNA"/>
</dbReference>
<organism evidence="2 3">
    <name type="scientific">Paenibacillus pinisoli</name>
    <dbReference type="NCBI Taxonomy" id="1276110"/>
    <lineage>
        <taxon>Bacteria</taxon>
        <taxon>Bacillati</taxon>
        <taxon>Bacillota</taxon>
        <taxon>Bacilli</taxon>
        <taxon>Bacillales</taxon>
        <taxon>Paenibacillaceae</taxon>
        <taxon>Paenibacillus</taxon>
    </lineage>
</organism>
<dbReference type="Gene3D" id="1.25.40.10">
    <property type="entry name" value="Tetratricopeptide repeat domain"/>
    <property type="match status" value="2"/>
</dbReference>
<dbReference type="CDD" id="cd02511">
    <property type="entry name" value="Beta4Glucosyltransferase"/>
    <property type="match status" value="1"/>
</dbReference>
<evidence type="ECO:0000259" key="1">
    <source>
        <dbReference type="Pfam" id="PF00535"/>
    </source>
</evidence>